<accession>A0AC35GR11</accession>
<organism evidence="1 2">
    <name type="scientific">Panagrolaimus sp. PS1159</name>
    <dbReference type="NCBI Taxonomy" id="55785"/>
    <lineage>
        <taxon>Eukaryota</taxon>
        <taxon>Metazoa</taxon>
        <taxon>Ecdysozoa</taxon>
        <taxon>Nematoda</taxon>
        <taxon>Chromadorea</taxon>
        <taxon>Rhabditida</taxon>
        <taxon>Tylenchina</taxon>
        <taxon>Panagrolaimomorpha</taxon>
        <taxon>Panagrolaimoidea</taxon>
        <taxon>Panagrolaimidae</taxon>
        <taxon>Panagrolaimus</taxon>
    </lineage>
</organism>
<evidence type="ECO:0000313" key="2">
    <source>
        <dbReference type="WBParaSite" id="PS1159_v2.g7912.t1"/>
    </source>
</evidence>
<sequence length="11" mass="1347">MLVLSGWQERQ</sequence>
<proteinExistence type="predicted"/>
<evidence type="ECO:0000313" key="1">
    <source>
        <dbReference type="Proteomes" id="UP000887580"/>
    </source>
</evidence>
<protein>
    <submittedName>
        <fullName evidence="2">Uncharacterized protein</fullName>
    </submittedName>
</protein>
<dbReference type="Proteomes" id="UP000887580">
    <property type="component" value="Unplaced"/>
</dbReference>
<dbReference type="WBParaSite" id="PS1159_v2.g7912.t1">
    <property type="protein sequence ID" value="PS1159_v2.g7912.t1"/>
    <property type="gene ID" value="PS1159_v2.g7912"/>
</dbReference>
<name>A0AC35GR11_9BILA</name>
<reference evidence="2" key="1">
    <citation type="submission" date="2022-11" db="UniProtKB">
        <authorList>
            <consortium name="WormBaseParasite"/>
        </authorList>
    </citation>
    <scope>IDENTIFICATION</scope>
</reference>